<dbReference type="AlphaFoldDB" id="A0A386ZN82"/>
<proteinExistence type="predicted"/>
<name>A0A386ZN82_9NOCA</name>
<reference evidence="1 2" key="1">
    <citation type="submission" date="2018-09" db="EMBL/GenBank/DDBJ databases">
        <title>Nocardia yunnanensis sp. nov., an actinomycete isolated from a soil sample.</title>
        <authorList>
            <person name="Zhang J."/>
        </authorList>
    </citation>
    <scope>NUCLEOTIDE SEQUENCE [LARGE SCALE GENOMIC DNA]</scope>
    <source>
        <strain evidence="1 2">CFHS0054</strain>
    </source>
</reference>
<protein>
    <submittedName>
        <fullName evidence="1">Uncharacterized protein</fullName>
    </submittedName>
</protein>
<evidence type="ECO:0000313" key="1">
    <source>
        <dbReference type="EMBL" id="AYF78025.1"/>
    </source>
</evidence>
<organism evidence="1 2">
    <name type="scientific">Nocardia yunnanensis</name>
    <dbReference type="NCBI Taxonomy" id="2382165"/>
    <lineage>
        <taxon>Bacteria</taxon>
        <taxon>Bacillati</taxon>
        <taxon>Actinomycetota</taxon>
        <taxon>Actinomycetes</taxon>
        <taxon>Mycobacteriales</taxon>
        <taxon>Nocardiaceae</taxon>
        <taxon>Nocardia</taxon>
    </lineage>
</organism>
<sequence>MDPNAALTRIRELLKASDDLGYVEGSDQNPAVGMLFHLIDAVEGLDQWLSQGGFLPKEWARTAVTS</sequence>
<accession>A0A386ZN82</accession>
<dbReference type="Proteomes" id="UP000267164">
    <property type="component" value="Chromosome"/>
</dbReference>
<evidence type="ECO:0000313" key="2">
    <source>
        <dbReference type="Proteomes" id="UP000267164"/>
    </source>
</evidence>
<dbReference type="KEGG" id="nyu:D7D52_34125"/>
<keyword evidence="2" id="KW-1185">Reference proteome</keyword>
<dbReference type="OrthoDB" id="4571716at2"/>
<dbReference type="RefSeq" id="WP_120743072.1">
    <property type="nucleotide sequence ID" value="NZ_CP032568.1"/>
</dbReference>
<gene>
    <name evidence="1" type="ORF">D7D52_34125</name>
</gene>
<dbReference type="EMBL" id="CP032568">
    <property type="protein sequence ID" value="AYF78025.1"/>
    <property type="molecule type" value="Genomic_DNA"/>
</dbReference>